<reference evidence="6 7" key="1">
    <citation type="submission" date="2017-09" db="EMBL/GenBank/DDBJ databases">
        <title>Depth-based differentiation of microbial function through sediment-hosted aquifers and enrichment of novel symbionts in the deep terrestrial subsurface.</title>
        <authorList>
            <person name="Probst A.J."/>
            <person name="Ladd B."/>
            <person name="Jarett J.K."/>
            <person name="Geller-Mcgrath D.E."/>
            <person name="Sieber C.M."/>
            <person name="Emerson J.B."/>
            <person name="Anantharaman K."/>
            <person name="Thomas B.C."/>
            <person name="Malmstrom R."/>
            <person name="Stieglmeier M."/>
            <person name="Klingl A."/>
            <person name="Woyke T."/>
            <person name="Ryan C.M."/>
            <person name="Banfield J.F."/>
        </authorList>
    </citation>
    <scope>NUCLEOTIDE SEQUENCE [LARGE SCALE GENOMIC DNA]</scope>
    <source>
        <strain evidence="6">CG10_big_fil_rev_8_21_14_0_10_42_12</strain>
    </source>
</reference>
<dbReference type="PANTHER" id="PTHR21349:SF0">
    <property type="entry name" value="LARGE RIBOSOMAL SUBUNIT PROTEIN BL21M"/>
    <property type="match status" value="1"/>
</dbReference>
<dbReference type="InterPro" id="IPR028909">
    <property type="entry name" value="bL21-like"/>
</dbReference>
<dbReference type="GO" id="GO:0006412">
    <property type="term" value="P:translation"/>
    <property type="evidence" value="ECO:0007669"/>
    <property type="project" value="UniProtKB-UniRule"/>
</dbReference>
<comment type="subunit">
    <text evidence="4">Part of the 50S ribosomal subunit. Contacts protein L20.</text>
</comment>
<evidence type="ECO:0000256" key="2">
    <source>
        <dbReference type="ARBA" id="ARBA00022980"/>
    </source>
</evidence>
<evidence type="ECO:0000313" key="7">
    <source>
        <dbReference type="Proteomes" id="UP000231333"/>
    </source>
</evidence>
<dbReference type="SUPFAM" id="SSF141091">
    <property type="entry name" value="L21p-like"/>
    <property type="match status" value="1"/>
</dbReference>
<keyword evidence="2 4" id="KW-0689">Ribosomal protein</keyword>
<evidence type="ECO:0000256" key="3">
    <source>
        <dbReference type="ARBA" id="ARBA00023274"/>
    </source>
</evidence>
<dbReference type="GO" id="GO:0005840">
    <property type="term" value="C:ribosome"/>
    <property type="evidence" value="ECO:0007669"/>
    <property type="project" value="UniProtKB-KW"/>
</dbReference>
<comment type="similarity">
    <text evidence="1 4 5">Belongs to the bacterial ribosomal protein bL21 family.</text>
</comment>
<dbReference type="Proteomes" id="UP000231333">
    <property type="component" value="Unassembled WGS sequence"/>
</dbReference>
<comment type="function">
    <text evidence="4 5">This protein binds to 23S rRNA in the presence of protein L20.</text>
</comment>
<dbReference type="Pfam" id="PF00829">
    <property type="entry name" value="Ribosomal_L21p"/>
    <property type="match status" value="1"/>
</dbReference>
<dbReference type="AlphaFoldDB" id="A0A2H0QXN9"/>
<dbReference type="NCBIfam" id="TIGR00061">
    <property type="entry name" value="L21"/>
    <property type="match status" value="1"/>
</dbReference>
<keyword evidence="4 5" id="KW-0694">RNA-binding</keyword>
<dbReference type="HAMAP" id="MF_01363">
    <property type="entry name" value="Ribosomal_bL21"/>
    <property type="match status" value="1"/>
</dbReference>
<dbReference type="PANTHER" id="PTHR21349">
    <property type="entry name" value="50S RIBOSOMAL PROTEIN L21"/>
    <property type="match status" value="1"/>
</dbReference>
<evidence type="ECO:0000313" key="6">
    <source>
        <dbReference type="EMBL" id="PIR38405.1"/>
    </source>
</evidence>
<keyword evidence="3 4" id="KW-0687">Ribonucleoprotein</keyword>
<evidence type="ECO:0000256" key="1">
    <source>
        <dbReference type="ARBA" id="ARBA00008563"/>
    </source>
</evidence>
<organism evidence="6 7">
    <name type="scientific">Candidatus Zambryskibacteria bacterium CG10_big_fil_rev_8_21_14_0_10_42_12</name>
    <dbReference type="NCBI Taxonomy" id="1975115"/>
    <lineage>
        <taxon>Bacteria</taxon>
        <taxon>Candidatus Zambryskiibacteriota</taxon>
    </lineage>
</organism>
<proteinExistence type="inferred from homology"/>
<evidence type="ECO:0000256" key="4">
    <source>
        <dbReference type="HAMAP-Rule" id="MF_01363"/>
    </source>
</evidence>
<sequence>MPKATESTKVSKKAVKTTKKASVNKDEFAVIVTGGKQYKVSVGDKVKIEKIKGEHKEGDSLTFDKVLLVDNGKDTSIGTPYISGAKVEATLSKIGRAAKVEVIKYKAKSNYFKRNGHRQPFFEIEITAIK</sequence>
<dbReference type="EMBL" id="PCXL01000011">
    <property type="protein sequence ID" value="PIR38405.1"/>
    <property type="molecule type" value="Genomic_DNA"/>
</dbReference>
<dbReference type="GO" id="GO:0003735">
    <property type="term" value="F:structural constituent of ribosome"/>
    <property type="evidence" value="ECO:0007669"/>
    <property type="project" value="InterPro"/>
</dbReference>
<dbReference type="GO" id="GO:1990904">
    <property type="term" value="C:ribonucleoprotein complex"/>
    <property type="evidence" value="ECO:0007669"/>
    <property type="project" value="UniProtKB-KW"/>
</dbReference>
<accession>A0A2H0QXN9</accession>
<dbReference type="InterPro" id="IPR001787">
    <property type="entry name" value="Ribosomal_bL21"/>
</dbReference>
<dbReference type="GO" id="GO:0019843">
    <property type="term" value="F:rRNA binding"/>
    <property type="evidence" value="ECO:0007669"/>
    <property type="project" value="UniProtKB-UniRule"/>
</dbReference>
<evidence type="ECO:0000256" key="5">
    <source>
        <dbReference type="RuleBase" id="RU000562"/>
    </source>
</evidence>
<dbReference type="InterPro" id="IPR036164">
    <property type="entry name" value="bL21-like_sf"/>
</dbReference>
<comment type="caution">
    <text evidence="6">The sequence shown here is derived from an EMBL/GenBank/DDBJ whole genome shotgun (WGS) entry which is preliminary data.</text>
</comment>
<dbReference type="GO" id="GO:0005737">
    <property type="term" value="C:cytoplasm"/>
    <property type="evidence" value="ECO:0007669"/>
    <property type="project" value="UniProtKB-ARBA"/>
</dbReference>
<keyword evidence="4 5" id="KW-0699">rRNA-binding</keyword>
<gene>
    <name evidence="4 6" type="primary">rplU</name>
    <name evidence="6" type="ORF">COV34_02250</name>
</gene>
<name>A0A2H0QXN9_9BACT</name>
<protein>
    <recommendedName>
        <fullName evidence="4">Large ribosomal subunit protein bL21</fullName>
    </recommendedName>
</protein>